<evidence type="ECO:0000259" key="2">
    <source>
        <dbReference type="SMART" id="SM00992"/>
    </source>
</evidence>
<organism evidence="3 4">
    <name type="scientific">Acropora cervicornis</name>
    <name type="common">Staghorn coral</name>
    <dbReference type="NCBI Taxonomy" id="6130"/>
    <lineage>
        <taxon>Eukaryota</taxon>
        <taxon>Metazoa</taxon>
        <taxon>Cnidaria</taxon>
        <taxon>Anthozoa</taxon>
        <taxon>Hexacorallia</taxon>
        <taxon>Scleractinia</taxon>
        <taxon>Astrocoeniina</taxon>
        <taxon>Acroporidae</taxon>
        <taxon>Acropora</taxon>
    </lineage>
</organism>
<dbReference type="Gene3D" id="2.30.30.390">
    <property type="entry name" value="Hemimethylated DNA-binding domain"/>
    <property type="match status" value="1"/>
</dbReference>
<dbReference type="GO" id="GO:0006508">
    <property type="term" value="P:proteolysis"/>
    <property type="evidence" value="ECO:0007669"/>
    <property type="project" value="UniProtKB-KW"/>
</dbReference>
<evidence type="ECO:0000256" key="1">
    <source>
        <dbReference type="SAM" id="SignalP"/>
    </source>
</evidence>
<reference evidence="3" key="2">
    <citation type="journal article" date="2023" name="Science">
        <title>Genomic signatures of disease resistance in endangered staghorn corals.</title>
        <authorList>
            <person name="Vollmer S.V."/>
            <person name="Selwyn J.D."/>
            <person name="Despard B.A."/>
            <person name="Roesel C.L."/>
        </authorList>
    </citation>
    <scope>NUCLEOTIDE SEQUENCE</scope>
    <source>
        <strain evidence="3">K2</strain>
    </source>
</reference>
<evidence type="ECO:0000313" key="3">
    <source>
        <dbReference type="EMBL" id="KAK2570934.1"/>
    </source>
</evidence>
<dbReference type="InterPro" id="IPR053189">
    <property type="entry name" value="Clp_protease_adapter_ClpF"/>
</dbReference>
<dbReference type="PANTHER" id="PTHR48439:SF1">
    <property type="entry name" value="HEMIMETHYLATED DNA-BINDING DOMAIN-CONTAINING PROTEIN"/>
    <property type="match status" value="1"/>
</dbReference>
<protein>
    <submittedName>
        <fullName evidence="3">Clp protease adapter protein ClpF</fullName>
    </submittedName>
</protein>
<dbReference type="SUPFAM" id="SSF141255">
    <property type="entry name" value="YccV-like"/>
    <property type="match status" value="1"/>
</dbReference>
<accession>A0AAD9VE13</accession>
<dbReference type="NCBIfam" id="TIGR02097">
    <property type="entry name" value="yccV"/>
    <property type="match status" value="1"/>
</dbReference>
<gene>
    <name evidence="3" type="ORF">P5673_004654</name>
</gene>
<dbReference type="GO" id="GO:0008233">
    <property type="term" value="F:peptidase activity"/>
    <property type="evidence" value="ECO:0007669"/>
    <property type="project" value="UniProtKB-KW"/>
</dbReference>
<dbReference type="InterPro" id="IPR011722">
    <property type="entry name" value="Hemimethylated_DNA-bd_dom"/>
</dbReference>
<dbReference type="AlphaFoldDB" id="A0AAD9VE13"/>
<dbReference type="SMART" id="SM00992">
    <property type="entry name" value="YccV-like"/>
    <property type="match status" value="1"/>
</dbReference>
<name>A0AAD9VE13_ACRCE</name>
<keyword evidence="3" id="KW-0378">Hydrolase</keyword>
<sequence length="186" mass="21671">MPRGLQFLLLLLAVPLQYLICEWTSPSEGERAQLVKQISKSFTILSGGMFEWQKWPEKISKWMHALILLLEDDDEGECPAEEVIKFQAKNGYFGMSTVPRTPRPKHIQFHVGQVIRHKLWNYRGVIIGWDETMTASDQWTQENHHDKKHRHEMPNYAILVDVRDRAGNQVTYVSEENLEVISNTKV</sequence>
<dbReference type="Proteomes" id="UP001249851">
    <property type="component" value="Unassembled WGS sequence"/>
</dbReference>
<keyword evidence="3" id="KW-0645">Protease</keyword>
<dbReference type="PANTHER" id="PTHR48439">
    <property type="entry name" value="HEMIMETHYLATED DNA-BINDING DOMAIN-CONTAINING PROTEIN"/>
    <property type="match status" value="1"/>
</dbReference>
<proteinExistence type="predicted"/>
<dbReference type="EMBL" id="JARQWQ010000007">
    <property type="protein sequence ID" value="KAK2570934.1"/>
    <property type="molecule type" value="Genomic_DNA"/>
</dbReference>
<comment type="caution">
    <text evidence="3">The sequence shown here is derived from an EMBL/GenBank/DDBJ whole genome shotgun (WGS) entry which is preliminary data.</text>
</comment>
<dbReference type="GO" id="GO:0003677">
    <property type="term" value="F:DNA binding"/>
    <property type="evidence" value="ECO:0007669"/>
    <property type="project" value="InterPro"/>
</dbReference>
<feature type="signal peptide" evidence="1">
    <location>
        <begin position="1"/>
        <end position="21"/>
    </location>
</feature>
<reference evidence="3" key="1">
    <citation type="journal article" date="2023" name="G3 (Bethesda)">
        <title>Whole genome assembly and annotation of the endangered Caribbean coral Acropora cervicornis.</title>
        <authorList>
            <person name="Selwyn J.D."/>
            <person name="Vollmer S.V."/>
        </authorList>
    </citation>
    <scope>NUCLEOTIDE SEQUENCE</scope>
    <source>
        <strain evidence="3">K2</strain>
    </source>
</reference>
<dbReference type="InterPro" id="IPR036623">
    <property type="entry name" value="Hemimethylated_DNA-bd_sf"/>
</dbReference>
<feature type="chain" id="PRO_5041917336" evidence="1">
    <location>
        <begin position="22"/>
        <end position="186"/>
    </location>
</feature>
<evidence type="ECO:0000313" key="4">
    <source>
        <dbReference type="Proteomes" id="UP001249851"/>
    </source>
</evidence>
<feature type="domain" description="Hemimethylated DNA-binding" evidence="2">
    <location>
        <begin position="106"/>
        <end position="186"/>
    </location>
</feature>
<keyword evidence="4" id="KW-1185">Reference proteome</keyword>
<dbReference type="Pfam" id="PF08755">
    <property type="entry name" value="YccV-like"/>
    <property type="match status" value="1"/>
</dbReference>
<keyword evidence="1" id="KW-0732">Signal</keyword>